<protein>
    <submittedName>
        <fullName evidence="3">TAXI family TRAP transporter solute-binding subunit</fullName>
    </submittedName>
</protein>
<reference evidence="3 4" key="1">
    <citation type="submission" date="2020-09" db="EMBL/GenBank/DDBJ databases">
        <title>Diversity and distribution of actinomycetes associated with coral in the coast of Hainan.</title>
        <authorList>
            <person name="Li F."/>
        </authorList>
    </citation>
    <scope>NUCLEOTIDE SEQUENCE [LARGE SCALE GENOMIC DNA]</scope>
    <source>
        <strain evidence="3 4">HNM0947</strain>
    </source>
</reference>
<feature type="chain" id="PRO_5047131174" evidence="2">
    <location>
        <begin position="30"/>
        <end position="408"/>
    </location>
</feature>
<dbReference type="Gene3D" id="3.40.190.10">
    <property type="entry name" value="Periplasmic binding protein-like II"/>
    <property type="match status" value="2"/>
</dbReference>
<dbReference type="SUPFAM" id="SSF53850">
    <property type="entry name" value="Periplasmic binding protein-like II"/>
    <property type="match status" value="1"/>
</dbReference>
<feature type="signal peptide" evidence="2">
    <location>
        <begin position="1"/>
        <end position="29"/>
    </location>
</feature>
<comment type="caution">
    <text evidence="3">The sequence shown here is derived from an EMBL/GenBank/DDBJ whole genome shotgun (WGS) entry which is preliminary data.</text>
</comment>
<organism evidence="3 4">
    <name type="scientific">Nocardiopsis coralli</name>
    <dbReference type="NCBI Taxonomy" id="2772213"/>
    <lineage>
        <taxon>Bacteria</taxon>
        <taxon>Bacillati</taxon>
        <taxon>Actinomycetota</taxon>
        <taxon>Actinomycetes</taxon>
        <taxon>Streptosporangiales</taxon>
        <taxon>Nocardiopsidaceae</taxon>
        <taxon>Nocardiopsis</taxon>
    </lineage>
</organism>
<evidence type="ECO:0000313" key="3">
    <source>
        <dbReference type="EMBL" id="MBE3001710.1"/>
    </source>
</evidence>
<keyword evidence="4" id="KW-1185">Reference proteome</keyword>
<feature type="region of interest" description="Disordered" evidence="1">
    <location>
        <begin position="354"/>
        <end position="408"/>
    </location>
</feature>
<dbReference type="NCBIfam" id="TIGR02122">
    <property type="entry name" value="TRAP_TAXI"/>
    <property type="match status" value="1"/>
</dbReference>
<accession>A0ABR9PD02</accession>
<feature type="compositionally biased region" description="Acidic residues" evidence="1">
    <location>
        <begin position="396"/>
        <end position="408"/>
    </location>
</feature>
<dbReference type="InterPro" id="IPR011852">
    <property type="entry name" value="TRAP_TAXI"/>
</dbReference>
<evidence type="ECO:0000256" key="1">
    <source>
        <dbReference type="SAM" id="MobiDB-lite"/>
    </source>
</evidence>
<gene>
    <name evidence="3" type="ORF">IDM40_23870</name>
</gene>
<keyword evidence="2" id="KW-0732">Signal</keyword>
<name>A0ABR9PD02_9ACTN</name>
<dbReference type="Pfam" id="PF16868">
    <property type="entry name" value="NMT1_3"/>
    <property type="match status" value="1"/>
</dbReference>
<sequence>MNMPPAPIRWCAAALALAVALAATGCANQDDPDEDGLPRQLVWTTYGTGTSTYADVAAVADTITAHEGSPVRVITSDTAIGRLAPLREGPAHFSRTGDEYIYSFEGDEDFTTELWGPQDVRVVWAPVAPHGLLVADDSGIETLEDLRGADFPYITANPSVNDKLEAFLANAGLTWDDVNTVEVGYGEQPDALKNGLIDVLFQQVHGSSLYELESAFDVRWLELDDDPEAVRNVLEVSPSVELGEFEGAPGQEEGESDTGMFYAIPVVTYADTDPALVRHTIETMVDNFEHYEDSTATLPYWSADEVLTAPRQVPFHDGLVDFLEERGDWTPEADQLNQDLVERGERLRELWPQVAEQDDPRAAWPETKADVPRPDPHAAQESEGDGAGDSPGDGTGENDESDDAGENR</sequence>
<dbReference type="Proteomes" id="UP000806528">
    <property type="component" value="Unassembled WGS sequence"/>
</dbReference>
<evidence type="ECO:0000313" key="4">
    <source>
        <dbReference type="Proteomes" id="UP000806528"/>
    </source>
</evidence>
<evidence type="ECO:0000256" key="2">
    <source>
        <dbReference type="SAM" id="SignalP"/>
    </source>
</evidence>
<proteinExistence type="predicted"/>
<feature type="compositionally biased region" description="Basic and acidic residues" evidence="1">
    <location>
        <begin position="367"/>
        <end position="380"/>
    </location>
</feature>
<feature type="compositionally biased region" description="Gly residues" evidence="1">
    <location>
        <begin position="385"/>
        <end position="395"/>
    </location>
</feature>
<dbReference type="EMBL" id="JADBGI010000027">
    <property type="protein sequence ID" value="MBE3001710.1"/>
    <property type="molecule type" value="Genomic_DNA"/>
</dbReference>